<gene>
    <name evidence="2" type="ORF">SAMN06269250_0468</name>
</gene>
<dbReference type="Proteomes" id="UP000219452">
    <property type="component" value="Unassembled WGS sequence"/>
</dbReference>
<accession>A0A286F5F0</accession>
<dbReference type="OrthoDB" id="1118734at2"/>
<dbReference type="RefSeq" id="WP_097124193.1">
    <property type="nucleotide sequence ID" value="NZ_OCNH01000001.1"/>
</dbReference>
<sequence length="274" mass="31713">MSNFTALYLLLVVVTCFRITVCLLVSFLVPAFTGSLAQTALTPSSPWGTWFIGTIQLPTGPKKWGGFAEVQGRANGVFSQFFYNELKGGVSYDLDKNFTLTLAGGRYATYDYKVLSDGPLNSEKRLWEQLIINQYLTRLKFEHRYRVEQRWFTFRDGSTPFRSRIRYRLNMFIPFNHRTVTEKTTFMSIFNEIFLNPVGPTFERNRLYAGVGYQFDKQWIVQLGWVNQTNYNSATFDQGVFTPQLATGKNNIVINLTYRIKRRSTSERLPTQPD</sequence>
<keyword evidence="1" id="KW-0472">Membrane</keyword>
<dbReference type="Pfam" id="PF10677">
    <property type="entry name" value="DUF2490"/>
    <property type="match status" value="1"/>
</dbReference>
<evidence type="ECO:0008006" key="4">
    <source>
        <dbReference type="Google" id="ProtNLM"/>
    </source>
</evidence>
<name>A0A286F5F0_9BACT</name>
<keyword evidence="1" id="KW-0812">Transmembrane</keyword>
<evidence type="ECO:0000313" key="3">
    <source>
        <dbReference type="Proteomes" id="UP000219452"/>
    </source>
</evidence>
<dbReference type="InterPro" id="IPR019619">
    <property type="entry name" value="DUF2490"/>
</dbReference>
<keyword evidence="1" id="KW-1133">Transmembrane helix</keyword>
<dbReference type="EMBL" id="OCNH01000001">
    <property type="protein sequence ID" value="SOD78450.1"/>
    <property type="molecule type" value="Genomic_DNA"/>
</dbReference>
<dbReference type="AlphaFoldDB" id="A0A286F5F0"/>
<proteinExistence type="predicted"/>
<evidence type="ECO:0000256" key="1">
    <source>
        <dbReference type="SAM" id="Phobius"/>
    </source>
</evidence>
<keyword evidence="3" id="KW-1185">Reference proteome</keyword>
<reference evidence="3" key="1">
    <citation type="submission" date="2017-09" db="EMBL/GenBank/DDBJ databases">
        <authorList>
            <person name="Varghese N."/>
            <person name="Submissions S."/>
        </authorList>
    </citation>
    <scope>NUCLEOTIDE SEQUENCE [LARGE SCALE GENOMIC DNA]</scope>
    <source>
        <strain evidence="3">DSM 29961</strain>
    </source>
</reference>
<feature type="transmembrane region" description="Helical" evidence="1">
    <location>
        <begin position="6"/>
        <end position="29"/>
    </location>
</feature>
<organism evidence="2 3">
    <name type="scientific">Spirosoma fluviale</name>
    <dbReference type="NCBI Taxonomy" id="1597977"/>
    <lineage>
        <taxon>Bacteria</taxon>
        <taxon>Pseudomonadati</taxon>
        <taxon>Bacteroidota</taxon>
        <taxon>Cytophagia</taxon>
        <taxon>Cytophagales</taxon>
        <taxon>Cytophagaceae</taxon>
        <taxon>Spirosoma</taxon>
    </lineage>
</organism>
<protein>
    <recommendedName>
        <fullName evidence="4">DUF2490 domain-containing protein</fullName>
    </recommendedName>
</protein>
<evidence type="ECO:0000313" key="2">
    <source>
        <dbReference type="EMBL" id="SOD78450.1"/>
    </source>
</evidence>